<keyword evidence="1" id="KW-0540">Nuclease</keyword>
<dbReference type="Pfam" id="PF01367">
    <property type="entry name" value="5_3_exonuc"/>
    <property type="match status" value="1"/>
</dbReference>
<dbReference type="Gene3D" id="1.10.150.20">
    <property type="entry name" value="5' to 3' exonuclease, C-terminal subdomain"/>
    <property type="match status" value="1"/>
</dbReference>
<feature type="domain" description="5'-3' exonuclease" evidence="3">
    <location>
        <begin position="125"/>
        <end position="388"/>
    </location>
</feature>
<proteinExistence type="predicted"/>
<dbReference type="PANTHER" id="PTHR42646">
    <property type="entry name" value="FLAP ENDONUCLEASE XNI"/>
    <property type="match status" value="1"/>
</dbReference>
<evidence type="ECO:0000313" key="4">
    <source>
        <dbReference type="EMBL" id="CAI9112190.1"/>
    </source>
</evidence>
<evidence type="ECO:0000259" key="3">
    <source>
        <dbReference type="SMART" id="SM00475"/>
    </source>
</evidence>
<dbReference type="Pfam" id="PF02739">
    <property type="entry name" value="5_3_exonuc_N"/>
    <property type="match status" value="1"/>
</dbReference>
<dbReference type="PANTHER" id="PTHR42646:SF4">
    <property type="entry name" value="5'-3' EXONUCLEASE FAMILY PROTEIN"/>
    <property type="match status" value="1"/>
</dbReference>
<organism evidence="4 5">
    <name type="scientific">Oldenlandia corymbosa var. corymbosa</name>
    <dbReference type="NCBI Taxonomy" id="529605"/>
    <lineage>
        <taxon>Eukaryota</taxon>
        <taxon>Viridiplantae</taxon>
        <taxon>Streptophyta</taxon>
        <taxon>Embryophyta</taxon>
        <taxon>Tracheophyta</taxon>
        <taxon>Spermatophyta</taxon>
        <taxon>Magnoliopsida</taxon>
        <taxon>eudicotyledons</taxon>
        <taxon>Gunneridae</taxon>
        <taxon>Pentapetalae</taxon>
        <taxon>asterids</taxon>
        <taxon>lamiids</taxon>
        <taxon>Gentianales</taxon>
        <taxon>Rubiaceae</taxon>
        <taxon>Rubioideae</taxon>
        <taxon>Spermacoceae</taxon>
        <taxon>Hedyotis-Oldenlandia complex</taxon>
        <taxon>Oldenlandia</taxon>
    </lineage>
</organism>
<sequence length="420" mass="48040">MLMIAQSTIFPALKLPDSPLRLPNPILSPTHDSRISASFQWPWFHPKPRLPKNLSYQIFGKELRNILMSPLPGVEEKRRLIKLRSSLLASSYETESNHPLEACHHQNYDSVAKSSNSTSVMEKRKKRRVFFLDVNPLCYKGSSPNLQSFAHWVSLLFSEVSRSDPVIAVVDGERGNEYRRHILPSYKANRRKFSALQRDSKSSVERTHKLVFDVLHDCNVPVVKIEAHEADDVVATLVGQVLSRGYQAVIASPDKDFKQLISEDVQIVLPIQELDRWSFYTLNNYISQYGCDPVSDLSMRCFLGDEVDGVPGIQKFFPGFGRKTVVKLLKKHGSLQDLLNAAAVRTVAKPYAQDALIKYADELRRNYEVLSLKRDVDVQIQEPWLFERDPHNDSVSISKFISLVRKTETFNWRRESCLKG</sequence>
<keyword evidence="5" id="KW-1185">Reference proteome</keyword>
<dbReference type="GO" id="GO:0008409">
    <property type="term" value="F:5'-3' exonuclease activity"/>
    <property type="evidence" value="ECO:0007669"/>
    <property type="project" value="InterPro"/>
</dbReference>
<dbReference type="InterPro" id="IPR020046">
    <property type="entry name" value="5-3_exonucl_a-hlix_arch_N"/>
</dbReference>
<dbReference type="SUPFAM" id="SSF47807">
    <property type="entry name" value="5' to 3' exonuclease, C-terminal subdomain"/>
    <property type="match status" value="1"/>
</dbReference>
<dbReference type="SMART" id="SM00475">
    <property type="entry name" value="53EXOc"/>
    <property type="match status" value="1"/>
</dbReference>
<dbReference type="AlphaFoldDB" id="A0AAV1DWH1"/>
<dbReference type="InterPro" id="IPR029060">
    <property type="entry name" value="PIN-like_dom_sf"/>
</dbReference>
<keyword evidence="2" id="KW-0378">Hydrolase</keyword>
<evidence type="ECO:0000256" key="1">
    <source>
        <dbReference type="ARBA" id="ARBA00022722"/>
    </source>
</evidence>
<dbReference type="GO" id="GO:0017108">
    <property type="term" value="F:5'-flap endonuclease activity"/>
    <property type="evidence" value="ECO:0007669"/>
    <property type="project" value="InterPro"/>
</dbReference>
<dbReference type="FunFam" id="1.10.150.20:FF:000042">
    <property type="entry name" value="5'-3' exonuclease family protein"/>
    <property type="match status" value="1"/>
</dbReference>
<name>A0AAV1DWH1_OLDCO</name>
<evidence type="ECO:0000256" key="2">
    <source>
        <dbReference type="ARBA" id="ARBA00022801"/>
    </source>
</evidence>
<accession>A0AAV1DWH1</accession>
<protein>
    <submittedName>
        <fullName evidence="4">OLC1v1012602C1</fullName>
    </submittedName>
</protein>
<dbReference type="GO" id="GO:0033567">
    <property type="term" value="P:DNA replication, Okazaki fragment processing"/>
    <property type="evidence" value="ECO:0007669"/>
    <property type="project" value="InterPro"/>
</dbReference>
<dbReference type="Proteomes" id="UP001161247">
    <property type="component" value="Chromosome 7"/>
</dbReference>
<dbReference type="InterPro" id="IPR002421">
    <property type="entry name" value="5-3_exonuclease"/>
</dbReference>
<dbReference type="InterPro" id="IPR036279">
    <property type="entry name" value="5-3_exonuclease_C_sf"/>
</dbReference>
<dbReference type="InterPro" id="IPR038969">
    <property type="entry name" value="FEN"/>
</dbReference>
<dbReference type="InterPro" id="IPR020045">
    <property type="entry name" value="DNA_polI_H3TH"/>
</dbReference>
<dbReference type="Gene3D" id="3.40.50.1010">
    <property type="entry name" value="5'-nuclease"/>
    <property type="match status" value="1"/>
</dbReference>
<evidence type="ECO:0000313" key="5">
    <source>
        <dbReference type="Proteomes" id="UP001161247"/>
    </source>
</evidence>
<gene>
    <name evidence="4" type="ORF">OLC1_LOCUS19430</name>
</gene>
<dbReference type="GO" id="GO:0003677">
    <property type="term" value="F:DNA binding"/>
    <property type="evidence" value="ECO:0007669"/>
    <property type="project" value="InterPro"/>
</dbReference>
<dbReference type="EMBL" id="OX459124">
    <property type="protein sequence ID" value="CAI9112190.1"/>
    <property type="molecule type" value="Genomic_DNA"/>
</dbReference>
<reference evidence="4" key="1">
    <citation type="submission" date="2023-03" db="EMBL/GenBank/DDBJ databases">
        <authorList>
            <person name="Julca I."/>
        </authorList>
    </citation>
    <scope>NUCLEOTIDE SEQUENCE</scope>
</reference>
<dbReference type="SUPFAM" id="SSF88723">
    <property type="entry name" value="PIN domain-like"/>
    <property type="match status" value="1"/>
</dbReference>